<dbReference type="Proteomes" id="UP001235840">
    <property type="component" value="Unassembled WGS sequence"/>
</dbReference>
<dbReference type="InterPro" id="IPR011701">
    <property type="entry name" value="MFS"/>
</dbReference>
<evidence type="ECO:0000259" key="8">
    <source>
        <dbReference type="PROSITE" id="PS50850"/>
    </source>
</evidence>
<dbReference type="SUPFAM" id="SSF103473">
    <property type="entry name" value="MFS general substrate transporter"/>
    <property type="match status" value="1"/>
</dbReference>
<dbReference type="Pfam" id="PF07690">
    <property type="entry name" value="MFS_1"/>
    <property type="match status" value="1"/>
</dbReference>
<evidence type="ECO:0000256" key="4">
    <source>
        <dbReference type="ARBA" id="ARBA00022692"/>
    </source>
</evidence>
<feature type="transmembrane region" description="Helical" evidence="7">
    <location>
        <begin position="287"/>
        <end position="303"/>
    </location>
</feature>
<keyword evidence="10" id="KW-1185">Reference proteome</keyword>
<feature type="transmembrane region" description="Helical" evidence="7">
    <location>
        <begin position="375"/>
        <end position="395"/>
    </location>
</feature>
<organism evidence="9 10">
    <name type="scientific">Caldalkalibacillus horti</name>
    <dbReference type="NCBI Taxonomy" id="77523"/>
    <lineage>
        <taxon>Bacteria</taxon>
        <taxon>Bacillati</taxon>
        <taxon>Bacillota</taxon>
        <taxon>Bacilli</taxon>
        <taxon>Bacillales</taxon>
        <taxon>Bacillaceae</taxon>
        <taxon>Caldalkalibacillus</taxon>
    </lineage>
</organism>
<feature type="transmembrane region" description="Helical" evidence="7">
    <location>
        <begin position="103"/>
        <end position="121"/>
    </location>
</feature>
<dbReference type="InterPro" id="IPR036259">
    <property type="entry name" value="MFS_trans_sf"/>
</dbReference>
<keyword evidence="2" id="KW-0813">Transport</keyword>
<feature type="transmembrane region" description="Helical" evidence="7">
    <location>
        <begin position="261"/>
        <end position="280"/>
    </location>
</feature>
<comment type="caution">
    <text evidence="9">The sequence shown here is derived from an EMBL/GenBank/DDBJ whole genome shotgun (WGS) entry which is preliminary data.</text>
</comment>
<evidence type="ECO:0000313" key="9">
    <source>
        <dbReference type="EMBL" id="MDQ0165300.1"/>
    </source>
</evidence>
<feature type="transmembrane region" description="Helical" evidence="7">
    <location>
        <begin position="142"/>
        <end position="161"/>
    </location>
</feature>
<keyword evidence="5 7" id="KW-1133">Transmembrane helix</keyword>
<dbReference type="CDD" id="cd06173">
    <property type="entry name" value="MFS_MefA_like"/>
    <property type="match status" value="1"/>
</dbReference>
<feature type="transmembrane region" description="Helical" evidence="7">
    <location>
        <begin position="78"/>
        <end position="97"/>
    </location>
</feature>
<evidence type="ECO:0000256" key="7">
    <source>
        <dbReference type="SAM" id="Phobius"/>
    </source>
</evidence>
<dbReference type="PROSITE" id="PS50850">
    <property type="entry name" value="MFS"/>
    <property type="match status" value="1"/>
</dbReference>
<sequence length="407" mass="44298">MEQQNQSLFKNRPFLFLFLGSFLAIIGFTMFFMTTTWFVISDLGSASSLGIILIAITVPRIFMMAFGGVLADKFKKTTIMFSTSTIQGILLVTIFLLNNANQLTFVYLIILGFFFGTLDAFSGPAGTSLIPKIVPKSQIKQANAVIQGLGQIGFVIGPIISGSVMEFGGVTTGYLVAAIIVLLSAFFMFPPFLKEGPVDNTIKQTPLKDFIEGFSYVKASKFLMTGILILITLNFFAFGAISIAIPILVETYGGSPINLSYIDAALGIGMLVSTAIIGMVKMRRRGLTSIVGLIATLLVAIAFSQIPNLYILTALAFLIGFTMTFVSIPFFTSAQEDTDPRIMGRVMSIIFLAMNGFDPLAYASVTLLVSRGFDIQLVILSFSIVGLMIALITLWKGKTYRNYTSNY</sequence>
<feature type="transmembrane region" description="Helical" evidence="7">
    <location>
        <begin position="309"/>
        <end position="334"/>
    </location>
</feature>
<feature type="transmembrane region" description="Helical" evidence="7">
    <location>
        <begin position="14"/>
        <end position="40"/>
    </location>
</feature>
<keyword evidence="6 7" id="KW-0472">Membrane</keyword>
<feature type="transmembrane region" description="Helical" evidence="7">
    <location>
        <begin position="46"/>
        <end position="71"/>
    </location>
</feature>
<dbReference type="RefSeq" id="WP_307392215.1">
    <property type="nucleotide sequence ID" value="NZ_BAAADK010000045.1"/>
</dbReference>
<feature type="transmembrane region" description="Helical" evidence="7">
    <location>
        <begin position="222"/>
        <end position="249"/>
    </location>
</feature>
<dbReference type="EMBL" id="JAUSTY010000004">
    <property type="protein sequence ID" value="MDQ0165300.1"/>
    <property type="molecule type" value="Genomic_DNA"/>
</dbReference>
<dbReference type="PANTHER" id="PTHR43266">
    <property type="entry name" value="MACROLIDE-EFFLUX PROTEIN"/>
    <property type="match status" value="1"/>
</dbReference>
<gene>
    <name evidence="9" type="ORF">J2S11_001200</name>
</gene>
<proteinExistence type="predicted"/>
<accession>A0ABT9VXG1</accession>
<dbReference type="InterPro" id="IPR020846">
    <property type="entry name" value="MFS_dom"/>
</dbReference>
<dbReference type="Gene3D" id="1.20.1250.20">
    <property type="entry name" value="MFS general substrate transporter like domains"/>
    <property type="match status" value="2"/>
</dbReference>
<evidence type="ECO:0000256" key="6">
    <source>
        <dbReference type="ARBA" id="ARBA00023136"/>
    </source>
</evidence>
<evidence type="ECO:0000256" key="5">
    <source>
        <dbReference type="ARBA" id="ARBA00022989"/>
    </source>
</evidence>
<evidence type="ECO:0000313" key="10">
    <source>
        <dbReference type="Proteomes" id="UP001235840"/>
    </source>
</evidence>
<evidence type="ECO:0000256" key="1">
    <source>
        <dbReference type="ARBA" id="ARBA00004651"/>
    </source>
</evidence>
<protein>
    <submittedName>
        <fullName evidence="9">MFS family permease</fullName>
    </submittedName>
</protein>
<dbReference type="PANTHER" id="PTHR43266:SF9">
    <property type="entry name" value="PERMEASE, MAJOR FACILITATOR SUPERFAMILY-RELATED"/>
    <property type="match status" value="1"/>
</dbReference>
<keyword evidence="4 7" id="KW-0812">Transmembrane</keyword>
<evidence type="ECO:0000256" key="2">
    <source>
        <dbReference type="ARBA" id="ARBA00022448"/>
    </source>
</evidence>
<comment type="subcellular location">
    <subcellularLocation>
        <location evidence="1">Cell membrane</location>
        <topology evidence="1">Multi-pass membrane protein</topology>
    </subcellularLocation>
</comment>
<evidence type="ECO:0000256" key="3">
    <source>
        <dbReference type="ARBA" id="ARBA00022475"/>
    </source>
</evidence>
<keyword evidence="3" id="KW-1003">Cell membrane</keyword>
<feature type="transmembrane region" description="Helical" evidence="7">
    <location>
        <begin position="346"/>
        <end position="369"/>
    </location>
</feature>
<feature type="transmembrane region" description="Helical" evidence="7">
    <location>
        <begin position="173"/>
        <end position="193"/>
    </location>
</feature>
<name>A0ABT9VXG1_9BACI</name>
<reference evidence="9 10" key="1">
    <citation type="submission" date="2023-07" db="EMBL/GenBank/DDBJ databases">
        <title>Genomic Encyclopedia of Type Strains, Phase IV (KMG-IV): sequencing the most valuable type-strain genomes for metagenomic binning, comparative biology and taxonomic classification.</title>
        <authorList>
            <person name="Goeker M."/>
        </authorList>
    </citation>
    <scope>NUCLEOTIDE SEQUENCE [LARGE SCALE GENOMIC DNA]</scope>
    <source>
        <strain evidence="9 10">DSM 12751</strain>
    </source>
</reference>
<feature type="domain" description="Major facilitator superfamily (MFS) profile" evidence="8">
    <location>
        <begin position="13"/>
        <end position="398"/>
    </location>
</feature>